<dbReference type="PANTHER" id="PTHR31642:SF5">
    <property type="entry name" value="OS01G0104900 PROTEIN"/>
    <property type="match status" value="1"/>
</dbReference>
<gene>
    <name evidence="4" type="ORF">LUZ62_061567</name>
</gene>
<organism evidence="4 5">
    <name type="scientific">Rhynchospora pubera</name>
    <dbReference type="NCBI Taxonomy" id="906938"/>
    <lineage>
        <taxon>Eukaryota</taxon>
        <taxon>Viridiplantae</taxon>
        <taxon>Streptophyta</taxon>
        <taxon>Embryophyta</taxon>
        <taxon>Tracheophyta</taxon>
        <taxon>Spermatophyta</taxon>
        <taxon>Magnoliopsida</taxon>
        <taxon>Liliopsida</taxon>
        <taxon>Poales</taxon>
        <taxon>Cyperaceae</taxon>
        <taxon>Cyperoideae</taxon>
        <taxon>Rhynchosporeae</taxon>
        <taxon>Rhynchospora</taxon>
    </lineage>
</organism>
<dbReference type="SUPFAM" id="SSF52777">
    <property type="entry name" value="CoA-dependent acyltransferases"/>
    <property type="match status" value="1"/>
</dbReference>
<proteinExistence type="inferred from homology"/>
<sequence>MSIYKSTCRNLPLAGIPSSLIIFHRNQPSIHPSKISRKKETKALNIMKKSMEIPDCQYPSGPVLVQPSGSTPKHRLYLSNLDDQKFLRFSIKYLYVFREAVPIDRLRSALSDILVHYYPLAGRLTRVVSGGGSEEGVESEEKLEVDCNGEGAIMAEGFVDISANEFCSRPPNRSWRKLLYRVPDASTFLGVPPLVIQVTHLTCGGMILCTAINHCLCDGIGTSQFLHAWAQATANPLSDPQVMPFHDRTMLKPRKPPQINFSHPEYGADLIGNNSSSSLSLNQFLLSQPLTPISITFSSSHILHLKKQCTPSIKCTSFEMLAVHVWRAWAKSLELPSTLQIKLLFSANVRKKIKPNLPQGFYGNGFVLGCAETPVNQLLASNPYYGIRLIQLAKQSLHDSYVRSVIDLLEEKRSIPDMSASLVISAWSRLGLEELDFGSGKPLHMGPLTSEIYCVFAPVVGDLGAINVVISVPEGVAKRFEHYCIKGFEEREEKSEIEGVNNGERYCEIVV</sequence>
<dbReference type="AlphaFoldDB" id="A0AAV8EAQ3"/>
<evidence type="ECO:0000313" key="4">
    <source>
        <dbReference type="EMBL" id="KAJ4777310.1"/>
    </source>
</evidence>
<evidence type="ECO:0000256" key="2">
    <source>
        <dbReference type="ARBA" id="ARBA00022679"/>
    </source>
</evidence>
<name>A0AAV8EAQ3_9POAL</name>
<comment type="caution">
    <text evidence="4">The sequence shown here is derived from an EMBL/GenBank/DDBJ whole genome shotgun (WGS) entry which is preliminary data.</text>
</comment>
<keyword evidence="2" id="KW-0808">Transferase</keyword>
<dbReference type="InterPro" id="IPR050317">
    <property type="entry name" value="Plant_Fungal_Acyltransferase"/>
</dbReference>
<dbReference type="Proteomes" id="UP001140206">
    <property type="component" value="Chromosome 3"/>
</dbReference>
<keyword evidence="5" id="KW-1185">Reference proteome</keyword>
<dbReference type="EMBL" id="JAMFTS010000003">
    <property type="protein sequence ID" value="KAJ4777310.1"/>
    <property type="molecule type" value="Genomic_DNA"/>
</dbReference>
<accession>A0AAV8EAQ3</accession>
<reference evidence="4" key="1">
    <citation type="submission" date="2022-08" db="EMBL/GenBank/DDBJ databases">
        <authorList>
            <person name="Marques A."/>
        </authorList>
    </citation>
    <scope>NUCLEOTIDE SEQUENCE</scope>
    <source>
        <strain evidence="4">RhyPub2mFocal</strain>
        <tissue evidence="4">Leaves</tissue>
    </source>
</reference>
<dbReference type="Pfam" id="PF02458">
    <property type="entry name" value="Transferase"/>
    <property type="match status" value="1"/>
</dbReference>
<comment type="similarity">
    <text evidence="1">Belongs to the plant acyltransferase family.</text>
</comment>
<dbReference type="PANTHER" id="PTHR31642">
    <property type="entry name" value="TRICHOTHECENE 3-O-ACETYLTRANSFERASE"/>
    <property type="match status" value="1"/>
</dbReference>
<dbReference type="InterPro" id="IPR023213">
    <property type="entry name" value="CAT-like_dom_sf"/>
</dbReference>
<evidence type="ECO:0000256" key="3">
    <source>
        <dbReference type="ARBA" id="ARBA00023315"/>
    </source>
</evidence>
<evidence type="ECO:0000256" key="1">
    <source>
        <dbReference type="ARBA" id="ARBA00009861"/>
    </source>
</evidence>
<dbReference type="GO" id="GO:0016747">
    <property type="term" value="F:acyltransferase activity, transferring groups other than amino-acyl groups"/>
    <property type="evidence" value="ECO:0007669"/>
    <property type="project" value="TreeGrafter"/>
</dbReference>
<keyword evidence="3" id="KW-0012">Acyltransferase</keyword>
<evidence type="ECO:0000313" key="5">
    <source>
        <dbReference type="Proteomes" id="UP001140206"/>
    </source>
</evidence>
<dbReference type="Gene3D" id="3.30.559.10">
    <property type="entry name" value="Chloramphenicol acetyltransferase-like domain"/>
    <property type="match status" value="2"/>
</dbReference>
<protein>
    <submittedName>
        <fullName evidence="4">HXXXD-type acyl-transferase family protein</fullName>
    </submittedName>
</protein>